<evidence type="ECO:0000259" key="3">
    <source>
        <dbReference type="Pfam" id="PF14870"/>
    </source>
</evidence>
<organism evidence="4">
    <name type="scientific">Pseudomonas nitroreducens</name>
    <dbReference type="NCBI Taxonomy" id="46680"/>
    <lineage>
        <taxon>Bacteria</taxon>
        <taxon>Pseudomonadati</taxon>
        <taxon>Pseudomonadota</taxon>
        <taxon>Gammaproteobacteria</taxon>
        <taxon>Pseudomonadales</taxon>
        <taxon>Pseudomonadaceae</taxon>
        <taxon>Pseudomonas</taxon>
    </lineage>
</organism>
<proteinExistence type="predicted"/>
<accession>C3VA12</accession>
<dbReference type="GO" id="GO:0009523">
    <property type="term" value="C:photosystem II"/>
    <property type="evidence" value="ECO:0007669"/>
    <property type="project" value="UniProtKB-KW"/>
</dbReference>
<dbReference type="Pfam" id="PF14870">
    <property type="entry name" value="PSII_BNR"/>
    <property type="match status" value="2"/>
</dbReference>
<keyword evidence="1" id="KW-0602">Photosynthesis</keyword>
<reference evidence="4" key="2">
    <citation type="journal article" date="2010" name="Arch. Microbiol.">
        <title>Isoeugenol monooxygenase and its putative regulatory gene are located in the eugenol metabolic gene cluster in Pseudomonas nitroreducens Jin1.</title>
        <authorList>
            <person name="Ryu J.Y."/>
            <person name="Seo J."/>
            <person name="Unno T."/>
            <person name="Ahn J.H."/>
            <person name="Yan T."/>
            <person name="Sadowsky M.J."/>
            <person name="Hur H.G."/>
        </authorList>
    </citation>
    <scope>NUCLEOTIDE SEQUENCE</scope>
    <source>
        <strain evidence="4">Jin1</strain>
    </source>
</reference>
<dbReference type="PANTHER" id="PTHR47199">
    <property type="entry name" value="PHOTOSYSTEM II STABILITY/ASSEMBLY FACTOR HCF136, CHLOROPLASTIC"/>
    <property type="match status" value="1"/>
</dbReference>
<dbReference type="SUPFAM" id="SSF50939">
    <property type="entry name" value="Sialidases"/>
    <property type="match status" value="1"/>
</dbReference>
<keyword evidence="2" id="KW-0604">Photosystem II</keyword>
<evidence type="ECO:0000313" key="4">
    <source>
        <dbReference type="EMBL" id="ACP17959.1"/>
    </source>
</evidence>
<dbReference type="EMBL" id="FJ851547">
    <property type="protein sequence ID" value="ACP17959.1"/>
    <property type="molecule type" value="Genomic_DNA"/>
</dbReference>
<sequence>MASRKSLSRLFERRVLVAVACAALTGFQATYVVGADTPQVLNETSMLSHKASKSVLLSVARAGDRIVAVGERGIVLLSDDAGKTWRQAKVPVSVSLTAVQFVDPSHGWAVGHLGVVLHTEDGGETWVKQLDGIAAVEALVDYAKNDPNVQDRERAIKDSEWMLADGPDKPFLDLYFADKSNGFIVGAYGLLFKTSDGGKTWMPWASHISNPSNLHLNAISASGGKLYIAGERGLLLRSLDGGASFETLKSPYEGSYFGIVAAKTGELVVFGLRGKAFWSADNGSTWVPIEIKTDAAIASGTELSDGSLLMVSQVGELFVNDPRSSKFRNLSWRGVGSTSDVVEMRTGELSIVGLHGVENALIKSSVAR</sequence>
<evidence type="ECO:0000256" key="2">
    <source>
        <dbReference type="ARBA" id="ARBA00023276"/>
    </source>
</evidence>
<dbReference type="GO" id="GO:0015979">
    <property type="term" value="P:photosynthesis"/>
    <property type="evidence" value="ECO:0007669"/>
    <property type="project" value="UniProtKB-KW"/>
</dbReference>
<dbReference type="AlphaFoldDB" id="C3VA12"/>
<feature type="domain" description="Photosynthesis system II assembly factor Ycf48/Hcf136-like" evidence="3">
    <location>
        <begin position="159"/>
        <end position="319"/>
    </location>
</feature>
<dbReference type="Gene3D" id="2.130.10.10">
    <property type="entry name" value="YVTN repeat-like/Quinoprotein amine dehydrogenase"/>
    <property type="match status" value="2"/>
</dbReference>
<protein>
    <submittedName>
        <fullName evidence="4">Putative transporter</fullName>
    </submittedName>
</protein>
<evidence type="ECO:0000256" key="1">
    <source>
        <dbReference type="ARBA" id="ARBA00022531"/>
    </source>
</evidence>
<feature type="domain" description="Photosynthesis system II assembly factor Ycf48/Hcf136-like" evidence="3">
    <location>
        <begin position="85"/>
        <end position="130"/>
    </location>
</feature>
<dbReference type="CDD" id="cd15482">
    <property type="entry name" value="Sialidase_non-viral"/>
    <property type="match status" value="1"/>
</dbReference>
<dbReference type="InterPro" id="IPR015943">
    <property type="entry name" value="WD40/YVTN_repeat-like_dom_sf"/>
</dbReference>
<dbReference type="InterPro" id="IPR028203">
    <property type="entry name" value="PSII_CF48-like_dom"/>
</dbReference>
<name>C3VA12_PSENT</name>
<dbReference type="InterPro" id="IPR036278">
    <property type="entry name" value="Sialidase_sf"/>
</dbReference>
<dbReference type="PANTHER" id="PTHR47199:SF2">
    <property type="entry name" value="PHOTOSYSTEM II STABILITY_ASSEMBLY FACTOR HCF136, CHLOROPLASTIC"/>
    <property type="match status" value="1"/>
</dbReference>
<reference evidence="4" key="1">
    <citation type="submission" date="2009-03" db="EMBL/GenBank/DDBJ databases">
        <authorList>
            <person name="Ryu J.-Y."/>
            <person name="Seo J."/>
            <person name="Unno T."/>
            <person name="Ahn J.-H."/>
            <person name="Sadowsky M.J."/>
            <person name="Hur H.-G."/>
        </authorList>
    </citation>
    <scope>NUCLEOTIDE SEQUENCE</scope>
    <source>
        <strain evidence="4">Jin1</strain>
    </source>
</reference>